<gene>
    <name evidence="2" type="ORF">D1639_09035</name>
</gene>
<feature type="region of interest" description="Disordered" evidence="1">
    <location>
        <begin position="186"/>
        <end position="214"/>
    </location>
</feature>
<accession>A0A7C9NBM3</accession>
<dbReference type="EMBL" id="QWKH01000081">
    <property type="protein sequence ID" value="NBI35164.1"/>
    <property type="molecule type" value="Genomic_DNA"/>
</dbReference>
<protein>
    <recommendedName>
        <fullName evidence="3">DUF559 domain-containing protein</fullName>
    </recommendedName>
</protein>
<dbReference type="Gene3D" id="3.40.960.10">
    <property type="entry name" value="VSR Endonuclease"/>
    <property type="match status" value="1"/>
</dbReference>
<comment type="caution">
    <text evidence="2">The sequence shown here is derived from an EMBL/GenBank/DDBJ whole genome shotgun (WGS) entry which is preliminary data.</text>
</comment>
<sequence length="214" mass="23742">MHDRSPVLDIAELRDYLNRASGVTGSKAARRVAPFIVEASASPMETTLALLLCLPKQKGGMGLPKPKMNARITIPPNLRRLAKRGYVRADLLWRRQKVLVEYDSNWAHANARSLNADAAKRNVLQRMGYTVITLTKDQVNEWGAFWEFASIVSHALRRGQGRDLGDWTNQQVRLWASRGCGTDCPELPFSADDAPSPRLPQPSLLQEPAQSAGS</sequence>
<dbReference type="AlphaFoldDB" id="A0A7C9NBM3"/>
<organism evidence="2">
    <name type="scientific">Muribaculaceae bacterium Z82</name>
    <dbReference type="NCBI Taxonomy" id="2304548"/>
    <lineage>
        <taxon>Bacteria</taxon>
        <taxon>Pseudomonadati</taxon>
        <taxon>Bacteroidota</taxon>
        <taxon>Bacteroidia</taxon>
        <taxon>Bacteroidales</taxon>
        <taxon>Muribaculaceae</taxon>
    </lineage>
</organism>
<evidence type="ECO:0008006" key="3">
    <source>
        <dbReference type="Google" id="ProtNLM"/>
    </source>
</evidence>
<evidence type="ECO:0000256" key="1">
    <source>
        <dbReference type="SAM" id="MobiDB-lite"/>
    </source>
</evidence>
<evidence type="ECO:0000313" key="2">
    <source>
        <dbReference type="EMBL" id="NBI35164.1"/>
    </source>
</evidence>
<name>A0A7C9NBM3_9BACT</name>
<proteinExistence type="predicted"/>
<reference evidence="2" key="1">
    <citation type="submission" date="2018-08" db="EMBL/GenBank/DDBJ databases">
        <title>Murine metabolic-syndrome-specific gut microbial biobank.</title>
        <authorList>
            <person name="Liu C."/>
        </authorList>
    </citation>
    <scope>NUCLEOTIDE SEQUENCE [LARGE SCALE GENOMIC DNA]</scope>
    <source>
        <strain evidence="2">Z82</strain>
    </source>
</reference>